<dbReference type="Gene3D" id="3.40.50.150">
    <property type="entry name" value="Vaccinia Virus protein VP39"/>
    <property type="match status" value="1"/>
</dbReference>
<dbReference type="InterPro" id="IPR002941">
    <property type="entry name" value="DNA_methylase_N4/N6"/>
</dbReference>
<keyword evidence="4" id="KW-0808">Transferase</keyword>
<dbReference type="Proteomes" id="UP000386575">
    <property type="component" value="Unassembled WGS sequence"/>
</dbReference>
<dbReference type="Pfam" id="PF01555">
    <property type="entry name" value="N6_N4_Mtase"/>
    <property type="match status" value="1"/>
</dbReference>
<dbReference type="GO" id="GO:0008170">
    <property type="term" value="F:N-methyltransferase activity"/>
    <property type="evidence" value="ECO:0007669"/>
    <property type="project" value="InterPro"/>
</dbReference>
<evidence type="ECO:0000256" key="3">
    <source>
        <dbReference type="ARBA" id="ARBA00022603"/>
    </source>
</evidence>
<evidence type="ECO:0000313" key="8">
    <source>
        <dbReference type="EMBL" id="KAB1089008.1"/>
    </source>
</evidence>
<comment type="similarity">
    <text evidence="1">Belongs to the N(4)/N(6)-methyltransferase family.</text>
</comment>
<name>A0A6A1TX07_NEOGA</name>
<dbReference type="PRINTS" id="PR00506">
    <property type="entry name" value="D21N6MTFRASE"/>
</dbReference>
<dbReference type="InterPro" id="IPR029063">
    <property type="entry name" value="SAM-dependent_MTases_sf"/>
</dbReference>
<evidence type="ECO:0000256" key="4">
    <source>
        <dbReference type="ARBA" id="ARBA00022679"/>
    </source>
</evidence>
<dbReference type="EC" id="2.1.1.72" evidence="2"/>
<comment type="catalytic activity">
    <reaction evidence="6">
        <text>a 2'-deoxyadenosine in DNA + S-adenosyl-L-methionine = an N(6)-methyl-2'-deoxyadenosine in DNA + S-adenosyl-L-homocysteine + H(+)</text>
        <dbReference type="Rhea" id="RHEA:15197"/>
        <dbReference type="Rhea" id="RHEA-COMP:12418"/>
        <dbReference type="Rhea" id="RHEA-COMP:12419"/>
        <dbReference type="ChEBI" id="CHEBI:15378"/>
        <dbReference type="ChEBI" id="CHEBI:57856"/>
        <dbReference type="ChEBI" id="CHEBI:59789"/>
        <dbReference type="ChEBI" id="CHEBI:90615"/>
        <dbReference type="ChEBI" id="CHEBI:90616"/>
        <dbReference type="EC" id="2.1.1.72"/>
    </reaction>
</comment>
<evidence type="ECO:0000256" key="6">
    <source>
        <dbReference type="ARBA" id="ARBA00047942"/>
    </source>
</evidence>
<proteinExistence type="inferred from homology"/>
<reference evidence="8 9" key="1">
    <citation type="submission" date="2019-09" db="EMBL/GenBank/DDBJ databases">
        <title>Genome sequencing of Ng87 strain.</title>
        <authorList>
            <person name="Karasev E.S."/>
            <person name="Andronov E."/>
        </authorList>
    </citation>
    <scope>NUCLEOTIDE SEQUENCE [LARGE SCALE GENOMIC DNA]</scope>
    <source>
        <strain evidence="8 9">Ng87</strain>
    </source>
</reference>
<feature type="domain" description="DNA methylase N-4/N-6" evidence="7">
    <location>
        <begin position="7"/>
        <end position="200"/>
    </location>
</feature>
<keyword evidence="3" id="KW-0489">Methyltransferase</keyword>
<dbReference type="GO" id="GO:0032259">
    <property type="term" value="P:methylation"/>
    <property type="evidence" value="ECO:0007669"/>
    <property type="project" value="UniProtKB-KW"/>
</dbReference>
<dbReference type="AlphaFoldDB" id="A0A6A1TX07"/>
<evidence type="ECO:0000256" key="2">
    <source>
        <dbReference type="ARBA" id="ARBA00011900"/>
    </source>
</evidence>
<evidence type="ECO:0000256" key="5">
    <source>
        <dbReference type="ARBA" id="ARBA00022691"/>
    </source>
</evidence>
<evidence type="ECO:0000256" key="1">
    <source>
        <dbReference type="ARBA" id="ARBA00006594"/>
    </source>
</evidence>
<gene>
    <name evidence="8" type="ORF">F4V91_23260</name>
</gene>
<comment type="caution">
    <text evidence="8">The sequence shown here is derived from an EMBL/GenBank/DDBJ whole genome shotgun (WGS) entry which is preliminary data.</text>
</comment>
<sequence length="204" mass="23820">MTFFSKDWFQSEIILKRRHAHSDAKTLGNIHDTILYYGNPDNSSWNPQYTEYTEDYIATYYRYKDEDGRRWLSRSTTAPGGRGPVYDWNGLRRAWRYRKEEMQRLHDAGRIFYTENGMPRYKQYLDEMPGVPLTTLWTDVKFIDSWGEEAVNYPTQKSEALLDRIIRASSNEGDLVADFFIGSGTTAAVAEKLGRKWIASDLVD</sequence>
<protein>
    <recommendedName>
        <fullName evidence="2">site-specific DNA-methyltransferase (adenine-specific)</fullName>
        <ecNumber evidence="2">2.1.1.72</ecNumber>
    </recommendedName>
</protein>
<evidence type="ECO:0000313" key="9">
    <source>
        <dbReference type="Proteomes" id="UP000386575"/>
    </source>
</evidence>
<accession>A0A6A1TX07</accession>
<dbReference type="InterPro" id="IPR002295">
    <property type="entry name" value="N4/N6-MTase_EcoPI_Mod-like"/>
</dbReference>
<dbReference type="SUPFAM" id="SSF53335">
    <property type="entry name" value="S-adenosyl-L-methionine-dependent methyltransferases"/>
    <property type="match status" value="1"/>
</dbReference>
<dbReference type="GO" id="GO:0009007">
    <property type="term" value="F:site-specific DNA-methyltransferase (adenine-specific) activity"/>
    <property type="evidence" value="ECO:0007669"/>
    <property type="project" value="UniProtKB-EC"/>
</dbReference>
<dbReference type="GO" id="GO:0003677">
    <property type="term" value="F:DNA binding"/>
    <property type="evidence" value="ECO:0007669"/>
    <property type="project" value="InterPro"/>
</dbReference>
<evidence type="ECO:0000259" key="7">
    <source>
        <dbReference type="Pfam" id="PF01555"/>
    </source>
</evidence>
<dbReference type="EMBL" id="VZUL01000002">
    <property type="protein sequence ID" value="KAB1089008.1"/>
    <property type="molecule type" value="Genomic_DNA"/>
</dbReference>
<keyword evidence="5" id="KW-0949">S-adenosyl-L-methionine</keyword>
<organism evidence="8 9">
    <name type="scientific">Neorhizobium galegae</name>
    <name type="common">Rhizobium galegae</name>
    <dbReference type="NCBI Taxonomy" id="399"/>
    <lineage>
        <taxon>Bacteria</taxon>
        <taxon>Pseudomonadati</taxon>
        <taxon>Pseudomonadota</taxon>
        <taxon>Alphaproteobacteria</taxon>
        <taxon>Hyphomicrobiales</taxon>
        <taxon>Rhizobiaceae</taxon>
        <taxon>Rhizobium/Agrobacterium group</taxon>
        <taxon>Neorhizobium</taxon>
    </lineage>
</organism>